<keyword evidence="10" id="KW-1185">Reference proteome</keyword>
<feature type="transmembrane region" description="Helical" evidence="7">
    <location>
        <begin position="37"/>
        <end position="57"/>
    </location>
</feature>
<feature type="coiled-coil region" evidence="6">
    <location>
        <begin position="169"/>
        <end position="205"/>
    </location>
</feature>
<dbReference type="RefSeq" id="WP_263572481.1">
    <property type="nucleotide sequence ID" value="NZ_JAJIRN010000008.1"/>
</dbReference>
<keyword evidence="3 7" id="KW-0812">Transmembrane</keyword>
<comment type="caution">
    <text evidence="9">The sequence shown here is derived from an EMBL/GenBank/DDBJ whole genome shotgun (WGS) entry which is preliminary data.</text>
</comment>
<accession>A0ABT2YIT1</accession>
<evidence type="ECO:0000256" key="7">
    <source>
        <dbReference type="SAM" id="Phobius"/>
    </source>
</evidence>
<keyword evidence="5 7" id="KW-0472">Membrane</keyword>
<dbReference type="InterPro" id="IPR050445">
    <property type="entry name" value="Bact_polysacc_biosynth/exp"/>
</dbReference>
<dbReference type="InterPro" id="IPR003856">
    <property type="entry name" value="LPS_length_determ_N"/>
</dbReference>
<dbReference type="Pfam" id="PF02706">
    <property type="entry name" value="Wzz"/>
    <property type="match status" value="1"/>
</dbReference>
<keyword evidence="2" id="KW-1003">Cell membrane</keyword>
<evidence type="ECO:0000256" key="1">
    <source>
        <dbReference type="ARBA" id="ARBA00004651"/>
    </source>
</evidence>
<dbReference type="PANTHER" id="PTHR32309">
    <property type="entry name" value="TYROSINE-PROTEIN KINASE"/>
    <property type="match status" value="1"/>
</dbReference>
<name>A0ABT2YIT1_9BURK</name>
<reference evidence="9 10" key="1">
    <citation type="submission" date="2021-11" db="EMBL/GenBank/DDBJ databases">
        <authorList>
            <person name="Liang Q."/>
            <person name="Mou H."/>
            <person name="Liu Z."/>
        </authorList>
    </citation>
    <scope>NUCLEOTIDE SEQUENCE [LARGE SCALE GENOMIC DNA]</scope>
    <source>
        <strain evidence="9 10">CHU3</strain>
    </source>
</reference>
<dbReference type="Proteomes" id="UP001209701">
    <property type="component" value="Unassembled WGS sequence"/>
</dbReference>
<gene>
    <name evidence="9" type="ORF">LNV07_17525</name>
</gene>
<sequence length="387" mass="42478">MTQVNPTQAQVVPTDAQGEDGIELLDLLTILAARWRLLVIAPIAAGAIALCATYLIAPTYTAKTTFLPPQQQQSSAASALASLGALSGLAGGISGIKSPSDQYVALMQSVNVQDRIIDQFKLMEAYKSKYRFEARKELEQNVRIALGKKDGLISVEADSKDPKMAADMANQHVAELRRLTGELALTEAQQRRAFFEGELKRTQLKLADAQRILQSSGFNPGALKIEPKVAAEGYATLRAQITATEVRLQTMRRGLAETAPEIQQQATLLGALRAQLSKLEATSANNNSKDSDYISRYREFKYQETLFELFSKQFEIARLDESREGAVIQVVDVATPAEWKSKPKRASIAASTTVVTFFAFVIWVLVGNFWRKAKAEPAKAPRQNGSR</sequence>
<feature type="domain" description="Polysaccharide chain length determinant N-terminal" evidence="8">
    <location>
        <begin position="21"/>
        <end position="119"/>
    </location>
</feature>
<evidence type="ECO:0000256" key="3">
    <source>
        <dbReference type="ARBA" id="ARBA00022692"/>
    </source>
</evidence>
<organism evidence="9 10">
    <name type="scientific">Roseateles oligotrophus</name>
    <dbReference type="NCBI Taxonomy" id="1769250"/>
    <lineage>
        <taxon>Bacteria</taxon>
        <taxon>Pseudomonadati</taxon>
        <taxon>Pseudomonadota</taxon>
        <taxon>Betaproteobacteria</taxon>
        <taxon>Burkholderiales</taxon>
        <taxon>Sphaerotilaceae</taxon>
        <taxon>Roseateles</taxon>
    </lineage>
</organism>
<keyword evidence="6" id="KW-0175">Coiled coil</keyword>
<dbReference type="EMBL" id="JAJIRN010000008">
    <property type="protein sequence ID" value="MCV2369886.1"/>
    <property type="molecule type" value="Genomic_DNA"/>
</dbReference>
<evidence type="ECO:0000313" key="10">
    <source>
        <dbReference type="Proteomes" id="UP001209701"/>
    </source>
</evidence>
<evidence type="ECO:0000259" key="8">
    <source>
        <dbReference type="Pfam" id="PF02706"/>
    </source>
</evidence>
<evidence type="ECO:0000256" key="4">
    <source>
        <dbReference type="ARBA" id="ARBA00022989"/>
    </source>
</evidence>
<dbReference type="PANTHER" id="PTHR32309:SF13">
    <property type="entry name" value="FERRIC ENTEROBACTIN TRANSPORT PROTEIN FEPE"/>
    <property type="match status" value="1"/>
</dbReference>
<evidence type="ECO:0000256" key="2">
    <source>
        <dbReference type="ARBA" id="ARBA00022475"/>
    </source>
</evidence>
<evidence type="ECO:0000256" key="6">
    <source>
        <dbReference type="SAM" id="Coils"/>
    </source>
</evidence>
<feature type="transmembrane region" description="Helical" evidence="7">
    <location>
        <begin position="348"/>
        <end position="370"/>
    </location>
</feature>
<comment type="subcellular location">
    <subcellularLocation>
        <location evidence="1">Cell membrane</location>
        <topology evidence="1">Multi-pass membrane protein</topology>
    </subcellularLocation>
</comment>
<evidence type="ECO:0000313" key="9">
    <source>
        <dbReference type="EMBL" id="MCV2369886.1"/>
    </source>
</evidence>
<protein>
    <submittedName>
        <fullName evidence="9">Lipopolysaccharide biosynthesis protein</fullName>
    </submittedName>
</protein>
<proteinExistence type="predicted"/>
<evidence type="ECO:0000256" key="5">
    <source>
        <dbReference type="ARBA" id="ARBA00023136"/>
    </source>
</evidence>
<keyword evidence="4 7" id="KW-1133">Transmembrane helix</keyword>